<accession>A0A8J3FTT3</accession>
<dbReference type="SUPFAM" id="SSF51905">
    <property type="entry name" value="FAD/NAD(P)-binding domain"/>
    <property type="match status" value="2"/>
</dbReference>
<dbReference type="PANTHER" id="PTHR42802">
    <property type="entry name" value="MONOOXYGENASE"/>
    <property type="match status" value="1"/>
</dbReference>
<reference evidence="16" key="2">
    <citation type="submission" date="2020-09" db="EMBL/GenBank/DDBJ databases">
        <authorList>
            <person name="Sun Q."/>
            <person name="Zhou Y."/>
        </authorList>
    </citation>
    <scope>NUCLEOTIDE SEQUENCE</scope>
    <source>
        <strain evidence="16">CGMCC 4.5737</strain>
    </source>
</reference>
<evidence type="ECO:0000256" key="11">
    <source>
        <dbReference type="ARBA" id="ARBA00029939"/>
    </source>
</evidence>
<keyword evidence="6" id="KW-0285">Flavoprotein</keyword>
<keyword evidence="7" id="KW-0274">FAD</keyword>
<keyword evidence="17" id="KW-1185">Reference proteome</keyword>
<evidence type="ECO:0000256" key="15">
    <source>
        <dbReference type="ARBA" id="ARBA00048407"/>
    </source>
</evidence>
<evidence type="ECO:0000256" key="10">
    <source>
        <dbReference type="ARBA" id="ARBA00023033"/>
    </source>
</evidence>
<evidence type="ECO:0000256" key="14">
    <source>
        <dbReference type="ARBA" id="ARBA00032738"/>
    </source>
</evidence>
<comment type="pathway">
    <text evidence="2">Siderophore biosynthesis.</text>
</comment>
<evidence type="ECO:0000256" key="6">
    <source>
        <dbReference type="ARBA" id="ARBA00022630"/>
    </source>
</evidence>
<comment type="catalytic activity">
    <reaction evidence="15">
        <text>L-lysine + NADPH + O2 = N(6)-hydroxy-L-lysine + NADP(+) + H2O</text>
        <dbReference type="Rhea" id="RHEA:23228"/>
        <dbReference type="ChEBI" id="CHEBI:15377"/>
        <dbReference type="ChEBI" id="CHEBI:15379"/>
        <dbReference type="ChEBI" id="CHEBI:32551"/>
        <dbReference type="ChEBI" id="CHEBI:57783"/>
        <dbReference type="ChEBI" id="CHEBI:57820"/>
        <dbReference type="ChEBI" id="CHEBI:58349"/>
        <dbReference type="EC" id="1.14.13.59"/>
    </reaction>
</comment>
<evidence type="ECO:0000256" key="13">
    <source>
        <dbReference type="ARBA" id="ARBA00032493"/>
    </source>
</evidence>
<reference evidence="16" key="1">
    <citation type="journal article" date="2014" name="Int. J. Syst. Evol. Microbiol.">
        <title>Complete genome sequence of Corynebacterium casei LMG S-19264T (=DSM 44701T), isolated from a smear-ripened cheese.</title>
        <authorList>
            <consortium name="US DOE Joint Genome Institute (JGI-PGF)"/>
            <person name="Walter F."/>
            <person name="Albersmeier A."/>
            <person name="Kalinowski J."/>
            <person name="Ruckert C."/>
        </authorList>
    </citation>
    <scope>NUCLEOTIDE SEQUENCE</scope>
    <source>
        <strain evidence="16">CGMCC 4.5737</strain>
    </source>
</reference>
<dbReference type="InterPro" id="IPR025700">
    <property type="entry name" value="Lys/Orn_oxygenase"/>
</dbReference>
<evidence type="ECO:0000256" key="9">
    <source>
        <dbReference type="ARBA" id="ARBA00023002"/>
    </source>
</evidence>
<comment type="cofactor">
    <cofactor evidence="1">
        <name>FAD</name>
        <dbReference type="ChEBI" id="CHEBI:57692"/>
    </cofactor>
</comment>
<dbReference type="EMBL" id="BMMK01000007">
    <property type="protein sequence ID" value="GGM49170.1"/>
    <property type="molecule type" value="Genomic_DNA"/>
</dbReference>
<evidence type="ECO:0000256" key="7">
    <source>
        <dbReference type="ARBA" id="ARBA00022827"/>
    </source>
</evidence>
<name>A0A8J3FTT3_9PSEU</name>
<protein>
    <recommendedName>
        <fullName evidence="5">L-lysine N6-monooxygenase MbtG</fullName>
        <ecNumber evidence="4">1.14.13.59</ecNumber>
    </recommendedName>
    <alternativeName>
        <fullName evidence="14">Lysine 6-N-hydroxylase</fullName>
    </alternativeName>
    <alternativeName>
        <fullName evidence="13">Lysine N6-hydroxylase</fullName>
    </alternativeName>
    <alternativeName>
        <fullName evidence="11">Lysine-N-oxygenase</fullName>
    </alternativeName>
    <alternativeName>
        <fullName evidence="12">Mycobactin synthase protein G</fullName>
    </alternativeName>
</protein>
<evidence type="ECO:0000256" key="12">
    <source>
        <dbReference type="ARBA" id="ARBA00031158"/>
    </source>
</evidence>
<dbReference type="Proteomes" id="UP000637578">
    <property type="component" value="Unassembled WGS sequence"/>
</dbReference>
<evidence type="ECO:0000256" key="1">
    <source>
        <dbReference type="ARBA" id="ARBA00001974"/>
    </source>
</evidence>
<evidence type="ECO:0000256" key="4">
    <source>
        <dbReference type="ARBA" id="ARBA00013076"/>
    </source>
</evidence>
<evidence type="ECO:0000313" key="16">
    <source>
        <dbReference type="EMBL" id="GGM49170.1"/>
    </source>
</evidence>
<evidence type="ECO:0000256" key="2">
    <source>
        <dbReference type="ARBA" id="ARBA00004924"/>
    </source>
</evidence>
<dbReference type="Gene3D" id="3.50.50.60">
    <property type="entry name" value="FAD/NAD(P)-binding domain"/>
    <property type="match status" value="1"/>
</dbReference>
<dbReference type="Pfam" id="PF13434">
    <property type="entry name" value="Lys_Orn_oxgnase"/>
    <property type="match status" value="1"/>
</dbReference>
<dbReference type="GO" id="GO:0047091">
    <property type="term" value="F:L-lysine 6-monooxygenase (NADPH) activity"/>
    <property type="evidence" value="ECO:0007669"/>
    <property type="project" value="UniProtKB-EC"/>
</dbReference>
<organism evidence="16 17">
    <name type="scientific">Longimycelium tulufanense</name>
    <dbReference type="NCBI Taxonomy" id="907463"/>
    <lineage>
        <taxon>Bacteria</taxon>
        <taxon>Bacillati</taxon>
        <taxon>Actinomycetota</taxon>
        <taxon>Actinomycetes</taxon>
        <taxon>Pseudonocardiales</taxon>
        <taxon>Pseudonocardiaceae</taxon>
        <taxon>Longimycelium</taxon>
    </lineage>
</organism>
<keyword evidence="8" id="KW-0521">NADP</keyword>
<comment type="caution">
    <text evidence="16">The sequence shown here is derived from an EMBL/GenBank/DDBJ whole genome shotgun (WGS) entry which is preliminary data.</text>
</comment>
<comment type="similarity">
    <text evidence="3">Belongs to the lysine N(6)-hydroxylase/L-ornithine N(5)-oxygenase family.</text>
</comment>
<dbReference type="PANTHER" id="PTHR42802:SF1">
    <property type="entry name" value="L-ORNITHINE N(5)-MONOOXYGENASE"/>
    <property type="match status" value="1"/>
</dbReference>
<evidence type="ECO:0000313" key="17">
    <source>
        <dbReference type="Proteomes" id="UP000637578"/>
    </source>
</evidence>
<evidence type="ECO:0000256" key="5">
    <source>
        <dbReference type="ARBA" id="ARBA00016406"/>
    </source>
</evidence>
<proteinExistence type="inferred from homology"/>
<gene>
    <name evidence="16" type="ORF">GCM10012275_20070</name>
</gene>
<keyword evidence="10" id="KW-0503">Monooxygenase</keyword>
<dbReference type="EC" id="1.14.13.59" evidence="4"/>
<sequence>MSAARVDEPGVYDVVGIGFGPSNLALAVALEEHNAQVGSRQALRGLFAEKQRRFGWHRGMLIDDATMQVSFLKDLVTMRNPTSPFSFLAYLRHHGRLADFINHKTLYPSRVEFHDYLEWVATSFDPMVEYGCEVVDIRPVERDGDIVLFDVESRPVDDPDAVLVRRTRNIVLARGLQPHLPPGVTPGNRVWHNEELLHRLQSLPDAPPRSFLVVGAGQSAAETVEYLHRRFPDSTVYAVFSRFGYAPADDSAFVNRIFDPEAVDQFFDAPDDVKQMIMSHHRNTNYSVVDLELIDELYRRVYQEKVRGEQRLTVLNLSQIVDLQVNGSAVRATVEFLPRGELSVIDADYVIYATGYRPAGLDVLGTMAGYCRTDDHGRVRVSRDYRVETTGSVRAGIYLQGPTEHTHGISSTLLSNTAVRVGELVQSLAASAEAAARTGQRDEERQVLSAGR</sequence>
<keyword evidence="9" id="KW-0560">Oxidoreductase</keyword>
<evidence type="ECO:0000256" key="3">
    <source>
        <dbReference type="ARBA" id="ARBA00007588"/>
    </source>
</evidence>
<dbReference type="RefSeq" id="WP_189056259.1">
    <property type="nucleotide sequence ID" value="NZ_BMMK01000007.1"/>
</dbReference>
<dbReference type="AlphaFoldDB" id="A0A8J3FTT3"/>
<evidence type="ECO:0000256" key="8">
    <source>
        <dbReference type="ARBA" id="ARBA00022857"/>
    </source>
</evidence>
<dbReference type="InterPro" id="IPR036188">
    <property type="entry name" value="FAD/NAD-bd_sf"/>
</dbReference>